<name>A0A8G2CAQ5_9BACT</name>
<proteinExistence type="predicted"/>
<dbReference type="EMBL" id="FQZR01000005">
    <property type="protein sequence ID" value="SHJ38009.1"/>
    <property type="molecule type" value="Genomic_DNA"/>
</dbReference>
<dbReference type="InterPro" id="IPR024775">
    <property type="entry name" value="DinB-like"/>
</dbReference>
<protein>
    <submittedName>
        <fullName evidence="2">DinB family protein</fullName>
    </submittedName>
    <submittedName>
        <fullName evidence="3">DinB superfamily protein</fullName>
    </submittedName>
</protein>
<reference evidence="2 5" key="2">
    <citation type="submission" date="2024-07" db="EMBL/GenBank/DDBJ databases">
        <title>Active virus-host system and metabolic interactions in a Lokiarchaeon culture.</title>
        <authorList>
            <person name="Ponce Toledo R.I."/>
            <person name="Rodrigues Oliveira T."/>
            <person name="Schleper C."/>
        </authorList>
    </citation>
    <scope>NUCLEOTIDE SEQUENCE [LARGE SCALE GENOMIC DNA]</scope>
    <source>
        <strain evidence="2 5">B35</strain>
    </source>
</reference>
<dbReference type="RefSeq" id="WP_073021048.1">
    <property type="nucleotide sequence ID" value="NZ_CP192217.1"/>
</dbReference>
<sequence>MAVYHTKMEQNLYYMMHSTHDHKIELLKTLSSLNKQYAGILRRKPPGEDRWSPIMVLEHIVLAERSLLGGLPEPEDMELLHRTFAHKISYAITSYVFNLQLLLPVPELAMYPKGEYDIYELTDMWDENHAWLRSFITEAPRECLSENYFRHQIAGPMNIEQVMGLNLAHIVMHEFQLSHIFMELNVETSHLPYESSV</sequence>
<dbReference type="EMBL" id="JBFSOO010000002">
    <property type="protein sequence ID" value="MEZ6852570.1"/>
    <property type="molecule type" value="Genomic_DNA"/>
</dbReference>
<evidence type="ECO:0000313" key="4">
    <source>
        <dbReference type="Proteomes" id="UP000184001"/>
    </source>
</evidence>
<dbReference type="Pfam" id="PF12867">
    <property type="entry name" value="DinB_2"/>
    <property type="match status" value="1"/>
</dbReference>
<dbReference type="SUPFAM" id="SSF109854">
    <property type="entry name" value="DinB/YfiT-like putative metalloenzymes"/>
    <property type="match status" value="1"/>
</dbReference>
<organism evidence="3 4">
    <name type="scientific">Halodesulfovibrio aestuarii</name>
    <dbReference type="NCBI Taxonomy" id="126333"/>
    <lineage>
        <taxon>Bacteria</taxon>
        <taxon>Pseudomonadati</taxon>
        <taxon>Thermodesulfobacteriota</taxon>
        <taxon>Desulfovibrionia</taxon>
        <taxon>Desulfovibrionales</taxon>
        <taxon>Desulfovibrionaceae</taxon>
        <taxon>Halodesulfovibrio</taxon>
    </lineage>
</organism>
<comment type="caution">
    <text evidence="3">The sequence shown here is derived from an EMBL/GenBank/DDBJ whole genome shotgun (WGS) entry which is preliminary data.</text>
</comment>
<dbReference type="Proteomes" id="UP001568358">
    <property type="component" value="Unassembled WGS sequence"/>
</dbReference>
<evidence type="ECO:0000313" key="5">
    <source>
        <dbReference type="Proteomes" id="UP001568358"/>
    </source>
</evidence>
<gene>
    <name evidence="2" type="ORF">AB2Z07_03340</name>
    <name evidence="3" type="ORF">SAMN05660830_02298</name>
</gene>
<dbReference type="Gene3D" id="1.20.120.450">
    <property type="entry name" value="dinb family like domain"/>
    <property type="match status" value="1"/>
</dbReference>
<dbReference type="InterPro" id="IPR034660">
    <property type="entry name" value="DinB/YfiT-like"/>
</dbReference>
<keyword evidence="5" id="KW-1185">Reference proteome</keyword>
<dbReference type="Proteomes" id="UP000184001">
    <property type="component" value="Unassembled WGS sequence"/>
</dbReference>
<accession>A0A8G2CAQ5</accession>
<evidence type="ECO:0000313" key="2">
    <source>
        <dbReference type="EMBL" id="MEZ6852570.1"/>
    </source>
</evidence>
<dbReference type="AlphaFoldDB" id="A0A8G2CAQ5"/>
<evidence type="ECO:0000259" key="1">
    <source>
        <dbReference type="Pfam" id="PF12867"/>
    </source>
</evidence>
<evidence type="ECO:0000313" key="3">
    <source>
        <dbReference type="EMBL" id="SHJ38009.1"/>
    </source>
</evidence>
<feature type="domain" description="DinB-like" evidence="1">
    <location>
        <begin position="43"/>
        <end position="173"/>
    </location>
</feature>
<reference evidence="3 4" key="1">
    <citation type="submission" date="2016-11" db="EMBL/GenBank/DDBJ databases">
        <authorList>
            <person name="Varghese N."/>
            <person name="Submissions S."/>
        </authorList>
    </citation>
    <scope>NUCLEOTIDE SEQUENCE [LARGE SCALE GENOMIC DNA]</scope>
    <source>
        <strain evidence="3 4">DSM 17919</strain>
    </source>
</reference>